<evidence type="ECO:0000313" key="7">
    <source>
        <dbReference type="EMBL" id="BDE96869.1"/>
    </source>
</evidence>
<proteinExistence type="predicted"/>
<dbReference type="EMBL" id="AP025564">
    <property type="protein sequence ID" value="BDE96869.1"/>
    <property type="molecule type" value="Genomic_DNA"/>
</dbReference>
<feature type="domain" description="FAD-dependent oxidoreductase 2 FAD-binding" evidence="6">
    <location>
        <begin position="90"/>
        <end position="516"/>
    </location>
</feature>
<evidence type="ECO:0000259" key="6">
    <source>
        <dbReference type="Pfam" id="PF00890"/>
    </source>
</evidence>
<dbReference type="InterPro" id="IPR003953">
    <property type="entry name" value="FAD-dep_OxRdtase_2_FAD-bd"/>
</dbReference>
<dbReference type="InterPro" id="IPR027477">
    <property type="entry name" value="Succ_DH/fumarate_Rdtase_cat_sf"/>
</dbReference>
<dbReference type="InterPro" id="IPR036188">
    <property type="entry name" value="FAD/NAD-bd_sf"/>
</dbReference>
<dbReference type="Gene3D" id="3.50.50.60">
    <property type="entry name" value="FAD/NAD(P)-binding domain"/>
    <property type="match status" value="1"/>
</dbReference>
<organism evidence="7 8">
    <name type="scientific">Raoultibacter timonensis</name>
    <dbReference type="NCBI Taxonomy" id="1907662"/>
    <lineage>
        <taxon>Bacteria</taxon>
        <taxon>Bacillati</taxon>
        <taxon>Actinomycetota</taxon>
        <taxon>Coriobacteriia</taxon>
        <taxon>Eggerthellales</taxon>
        <taxon>Eggerthellaceae</taxon>
        <taxon>Raoultibacter</taxon>
    </lineage>
</organism>
<evidence type="ECO:0000256" key="1">
    <source>
        <dbReference type="ARBA" id="ARBA00001974"/>
    </source>
</evidence>
<accession>A0ABN6MHX8</accession>
<dbReference type="InterPro" id="IPR019546">
    <property type="entry name" value="TAT_signal_bac_arc"/>
</dbReference>
<feature type="region of interest" description="Disordered" evidence="5">
    <location>
        <begin position="42"/>
        <end position="61"/>
    </location>
</feature>
<dbReference type="Proteomes" id="UP001320544">
    <property type="component" value="Chromosome"/>
</dbReference>
<dbReference type="NCBIfam" id="TIGR01409">
    <property type="entry name" value="TAT_signal_seq"/>
    <property type="match status" value="1"/>
</dbReference>
<dbReference type="Pfam" id="PF00890">
    <property type="entry name" value="FAD_binding_2"/>
    <property type="match status" value="1"/>
</dbReference>
<evidence type="ECO:0000256" key="5">
    <source>
        <dbReference type="SAM" id="MobiDB-lite"/>
    </source>
</evidence>
<comment type="cofactor">
    <cofactor evidence="1">
        <name>FAD</name>
        <dbReference type="ChEBI" id="CHEBI:57692"/>
    </cofactor>
</comment>
<dbReference type="PANTHER" id="PTHR43400:SF10">
    <property type="entry name" value="3-OXOSTEROID 1-DEHYDROGENASE"/>
    <property type="match status" value="1"/>
</dbReference>
<evidence type="ECO:0000313" key="8">
    <source>
        <dbReference type="Proteomes" id="UP001320544"/>
    </source>
</evidence>
<dbReference type="PANTHER" id="PTHR43400">
    <property type="entry name" value="FUMARATE REDUCTASE"/>
    <property type="match status" value="1"/>
</dbReference>
<gene>
    <name evidence="7" type="ORF">CE91St30_22020</name>
</gene>
<keyword evidence="3" id="KW-0274">FAD</keyword>
<evidence type="ECO:0000256" key="4">
    <source>
        <dbReference type="ARBA" id="ARBA00023002"/>
    </source>
</evidence>
<keyword evidence="4" id="KW-0560">Oxidoreductase</keyword>
<dbReference type="SUPFAM" id="SSF51905">
    <property type="entry name" value="FAD/NAD(P)-binding domain"/>
    <property type="match status" value="1"/>
</dbReference>
<keyword evidence="2" id="KW-0285">Flavoprotein</keyword>
<evidence type="ECO:0000256" key="3">
    <source>
        <dbReference type="ARBA" id="ARBA00022827"/>
    </source>
</evidence>
<dbReference type="InterPro" id="IPR050315">
    <property type="entry name" value="FAD-oxidoreductase_2"/>
</dbReference>
<sequence length="546" mass="58183">MENKDTNQRASISRRSFLQGTGIGVASFAALGLLGGCAPGAQGESAPAGTDQQPQAGSTDAAGELVKTWTVENAPAPIADADIVETVDADVVIVGAGTAGITAALTAVQEGASVAILQNEAVFIGHGWSTGAINSKYQASIGVEYDVAEVQAHYAKLNGGKADERVLKIFMDNSGETVDWLMAETDGTVEFAGMMGEPPFAHAWVGQQTAMLEAILDKAVEGGAQVYYNTEGVQLVKEGDRVTGVIGNRTKGDPKGYVKFNAGKGVLLATGDYGNDPEMVKAFAPFCVDLPNTYFPASNTGGGHKMAMWAGASIDKPAHAPMIHFDPSPLPEGDAPLSGTPWLAVNKLGQRFQNEDTDYPYIVNQCILQPESTRFQITDANCSQHWNDFGGDFMRWTVSGDNQAEWDDALERGAIMKADSLEELADMMGVPKDDFLKTVERYNALVDKGEDEDFGKNPDYLKISKIEKAPFYAIKRVPGVLTILGGLHVNQNLQVLDLEEQPIEGLYAAGNVSGNFFGNDYPLWLGAASCGRAVTFGRYAAKSMLG</sequence>
<keyword evidence="8" id="KW-1185">Reference proteome</keyword>
<reference evidence="7 8" key="1">
    <citation type="submission" date="2022-01" db="EMBL/GenBank/DDBJ databases">
        <title>Novel bile acid biosynthetic pathways are enriched in the microbiome of centenarians.</title>
        <authorList>
            <person name="Sato Y."/>
            <person name="Atarashi K."/>
            <person name="Plichta R.D."/>
            <person name="Arai Y."/>
            <person name="Sasajima S."/>
            <person name="Kearney M.S."/>
            <person name="Suda W."/>
            <person name="Takeshita K."/>
            <person name="Sasaki T."/>
            <person name="Okamoto S."/>
            <person name="Skelly N.A."/>
            <person name="Okamura Y."/>
            <person name="Vlamakis H."/>
            <person name="Li Y."/>
            <person name="Tanoue T."/>
            <person name="Takei H."/>
            <person name="Nittono H."/>
            <person name="Narushima S."/>
            <person name="Irie J."/>
            <person name="Itoh H."/>
            <person name="Moriya K."/>
            <person name="Sugiura Y."/>
            <person name="Suematsu M."/>
            <person name="Moritoki N."/>
            <person name="Shibata S."/>
            <person name="Littman R.D."/>
            <person name="Fischbach A.M."/>
            <person name="Uwamino Y."/>
            <person name="Inoue T."/>
            <person name="Honda A."/>
            <person name="Hattori M."/>
            <person name="Murai T."/>
            <person name="Xavier J.R."/>
            <person name="Hirose N."/>
            <person name="Honda K."/>
        </authorList>
    </citation>
    <scope>NUCLEOTIDE SEQUENCE [LARGE SCALE GENOMIC DNA]</scope>
    <source>
        <strain evidence="7 8">CE91-St30</strain>
    </source>
</reference>
<dbReference type="InterPro" id="IPR006311">
    <property type="entry name" value="TAT_signal"/>
</dbReference>
<dbReference type="SUPFAM" id="SSF56425">
    <property type="entry name" value="Succinate dehydrogenase/fumarate reductase flavoprotein, catalytic domain"/>
    <property type="match status" value="1"/>
</dbReference>
<protein>
    <submittedName>
        <fullName evidence="7">FAD-binding dehydrogenase</fullName>
    </submittedName>
</protein>
<dbReference type="PRINTS" id="PR00368">
    <property type="entry name" value="FADPNR"/>
</dbReference>
<dbReference type="RefSeq" id="WP_244386013.1">
    <property type="nucleotide sequence ID" value="NZ_AP025564.1"/>
</dbReference>
<dbReference type="PROSITE" id="PS51318">
    <property type="entry name" value="TAT"/>
    <property type="match status" value="1"/>
</dbReference>
<dbReference type="Gene3D" id="3.90.700.10">
    <property type="entry name" value="Succinate dehydrogenase/fumarate reductase flavoprotein, catalytic domain"/>
    <property type="match status" value="1"/>
</dbReference>
<name>A0ABN6MHX8_9ACTN</name>
<evidence type="ECO:0000256" key="2">
    <source>
        <dbReference type="ARBA" id="ARBA00022630"/>
    </source>
</evidence>